<evidence type="ECO:0000259" key="11">
    <source>
        <dbReference type="Pfam" id="PF13967"/>
    </source>
</evidence>
<dbReference type="Pfam" id="PF14703">
    <property type="entry name" value="PHM7_cyt"/>
    <property type="match status" value="1"/>
</dbReference>
<evidence type="ECO:0000256" key="3">
    <source>
        <dbReference type="ARBA" id="ARBA00022448"/>
    </source>
</evidence>
<evidence type="ECO:0000313" key="14">
    <source>
        <dbReference type="Proteomes" id="UP000754883"/>
    </source>
</evidence>
<dbReference type="Pfam" id="PF13967">
    <property type="entry name" value="RSN1_TM"/>
    <property type="match status" value="1"/>
</dbReference>
<comment type="similarity">
    <text evidence="2">Belongs to the CSC1 (TC 1.A.17) family.</text>
</comment>
<dbReference type="OrthoDB" id="1076608at2759"/>
<keyword evidence="3" id="KW-0813">Transport</keyword>
<feature type="transmembrane region" description="Helical" evidence="8">
    <location>
        <begin position="566"/>
        <end position="587"/>
    </location>
</feature>
<evidence type="ECO:0000256" key="6">
    <source>
        <dbReference type="ARBA" id="ARBA00023136"/>
    </source>
</evidence>
<dbReference type="Proteomes" id="UP000754883">
    <property type="component" value="Unassembled WGS sequence"/>
</dbReference>
<dbReference type="InterPro" id="IPR003864">
    <property type="entry name" value="CSC1/OSCA1-like_7TM"/>
</dbReference>
<dbReference type="Pfam" id="PF02714">
    <property type="entry name" value="RSN1_7TM"/>
    <property type="match status" value="2"/>
</dbReference>
<dbReference type="InterPro" id="IPR022257">
    <property type="entry name" value="PHM7_ext"/>
</dbReference>
<keyword evidence="5 8" id="KW-1133">Transmembrane helix</keyword>
<evidence type="ECO:0000313" key="13">
    <source>
        <dbReference type="EMBL" id="CAG9987091.1"/>
    </source>
</evidence>
<evidence type="ECO:0000259" key="9">
    <source>
        <dbReference type="Pfam" id="PF02714"/>
    </source>
</evidence>
<feature type="transmembrane region" description="Helical" evidence="8">
    <location>
        <begin position="751"/>
        <end position="768"/>
    </location>
</feature>
<feature type="transmembrane region" description="Helical" evidence="8">
    <location>
        <begin position="534"/>
        <end position="554"/>
    </location>
</feature>
<comment type="caution">
    <text evidence="13">The sequence shown here is derived from an EMBL/GenBank/DDBJ whole genome shotgun (WGS) entry which is preliminary data.</text>
</comment>
<keyword evidence="4 8" id="KW-0812">Transmembrane</keyword>
<feature type="transmembrane region" description="Helical" evidence="8">
    <location>
        <begin position="186"/>
        <end position="205"/>
    </location>
</feature>
<evidence type="ECO:0000256" key="1">
    <source>
        <dbReference type="ARBA" id="ARBA00004141"/>
    </source>
</evidence>
<dbReference type="PANTHER" id="PTHR13018">
    <property type="entry name" value="PROBABLE MEMBRANE PROTEIN DUF221-RELATED"/>
    <property type="match status" value="1"/>
</dbReference>
<dbReference type="InterPro" id="IPR032880">
    <property type="entry name" value="CSC1/OSCA1-like_N"/>
</dbReference>
<evidence type="ECO:0000256" key="8">
    <source>
        <dbReference type="SAM" id="Phobius"/>
    </source>
</evidence>
<accession>A0A9N9UIA6</accession>
<feature type="transmembrane region" description="Helical" evidence="8">
    <location>
        <begin position="498"/>
        <end position="522"/>
    </location>
</feature>
<keyword evidence="6 8" id="KW-0472">Membrane</keyword>
<name>A0A9N9UIA6_9HYPO</name>
<dbReference type="GO" id="GO:0005886">
    <property type="term" value="C:plasma membrane"/>
    <property type="evidence" value="ECO:0007669"/>
    <property type="project" value="TreeGrafter"/>
</dbReference>
<feature type="compositionally biased region" description="Polar residues" evidence="7">
    <location>
        <begin position="323"/>
        <end position="335"/>
    </location>
</feature>
<proteinExistence type="inferred from homology"/>
<feature type="transmembrane region" description="Helical" evidence="8">
    <location>
        <begin position="677"/>
        <end position="703"/>
    </location>
</feature>
<feature type="domain" description="CSC1/OSCA1-like N-terminal transmembrane" evidence="11">
    <location>
        <begin position="103"/>
        <end position="207"/>
    </location>
</feature>
<feature type="region of interest" description="Disordered" evidence="7">
    <location>
        <begin position="788"/>
        <end position="810"/>
    </location>
</feature>
<organism evidence="13 14">
    <name type="scientific">Clonostachys byssicola</name>
    <dbReference type="NCBI Taxonomy" id="160290"/>
    <lineage>
        <taxon>Eukaryota</taxon>
        <taxon>Fungi</taxon>
        <taxon>Dikarya</taxon>
        <taxon>Ascomycota</taxon>
        <taxon>Pezizomycotina</taxon>
        <taxon>Sordariomycetes</taxon>
        <taxon>Hypocreomycetidae</taxon>
        <taxon>Hypocreales</taxon>
        <taxon>Bionectriaceae</taxon>
        <taxon>Clonostachys</taxon>
    </lineage>
</organism>
<dbReference type="GO" id="GO:0005227">
    <property type="term" value="F:calcium-activated cation channel activity"/>
    <property type="evidence" value="ECO:0007669"/>
    <property type="project" value="InterPro"/>
</dbReference>
<reference evidence="14" key="1">
    <citation type="submission" date="2019-06" db="EMBL/GenBank/DDBJ databases">
        <authorList>
            <person name="Broberg M."/>
        </authorList>
    </citation>
    <scope>NUCLEOTIDE SEQUENCE [LARGE SCALE GENOMIC DNA]</scope>
</reference>
<evidence type="ECO:0000259" key="10">
    <source>
        <dbReference type="Pfam" id="PF12621"/>
    </source>
</evidence>
<feature type="transmembrane region" description="Helical" evidence="8">
    <location>
        <begin position="723"/>
        <end position="744"/>
    </location>
</feature>
<dbReference type="EMBL" id="CABFNO020001407">
    <property type="protein sequence ID" value="CAG9987091.1"/>
    <property type="molecule type" value="Genomic_DNA"/>
</dbReference>
<feature type="domain" description="CSC1/OSCA1-like cytosolic" evidence="12">
    <location>
        <begin position="230"/>
        <end position="438"/>
    </location>
</feature>
<dbReference type="InterPro" id="IPR045122">
    <property type="entry name" value="Csc1-like"/>
</dbReference>
<dbReference type="PANTHER" id="PTHR13018:SF53">
    <property type="entry name" value="DUF221 DOMAIN PROTEIN"/>
    <property type="match status" value="1"/>
</dbReference>
<feature type="transmembrane region" description="Helical" evidence="8">
    <location>
        <begin position="146"/>
        <end position="166"/>
    </location>
</feature>
<evidence type="ECO:0000259" key="12">
    <source>
        <dbReference type="Pfam" id="PF14703"/>
    </source>
</evidence>
<comment type="subcellular location">
    <subcellularLocation>
        <location evidence="1">Membrane</location>
        <topology evidence="1">Multi-pass membrane protein</topology>
    </subcellularLocation>
</comment>
<evidence type="ECO:0000256" key="2">
    <source>
        <dbReference type="ARBA" id="ARBA00007779"/>
    </source>
</evidence>
<dbReference type="AlphaFoldDB" id="A0A9N9UIA6"/>
<dbReference type="Pfam" id="PF12621">
    <property type="entry name" value="PHM7_ext"/>
    <property type="match status" value="1"/>
</dbReference>
<reference evidence="13 14" key="2">
    <citation type="submission" date="2021-10" db="EMBL/GenBank/DDBJ databases">
        <authorList>
            <person name="Piombo E."/>
        </authorList>
    </citation>
    <scope>NUCLEOTIDE SEQUENCE [LARGE SCALE GENOMIC DNA]</scope>
</reference>
<feature type="domain" description="CSC1/OSCA1-like 7TM region" evidence="9">
    <location>
        <begin position="535"/>
        <end position="742"/>
    </location>
</feature>
<evidence type="ECO:0000256" key="5">
    <source>
        <dbReference type="ARBA" id="ARBA00022989"/>
    </source>
</evidence>
<dbReference type="InterPro" id="IPR027815">
    <property type="entry name" value="CSC1/OSCA1-like_cyt"/>
</dbReference>
<feature type="domain" description="CSC1/OSCA1-like 7TM region" evidence="9">
    <location>
        <begin position="450"/>
        <end position="529"/>
    </location>
</feature>
<sequence length="1004" mass="113102">MSHLRNEWLAGRGLSFDVDWLQSQCVSTGRDPRPPSLEDFVFPPTGGNACSCEHILHSMCCALLSHAAAVPTRVCTTDTARLGIVTVSKRIGILGLSVLSRLSPSLPDEVFKWIKPFFEIPDTFILNHCSLDGFLFLRYLKVLRSVFLVGCCIAWPILLPVHITGGRRLKGLDLLTVGNIEDDRKFYAHVIVAISWFSLILVVIVRENLYYINLRIAYASSPFYADQLSSRTILLTHVPKRYRNESCLRRLFGDSVNRVWIPRTSKTLSTLVNQRNEVASKLEEAEVELIVKSNKAHNKGSKPHTPIPPPAAPSIASIANNATENYSGRPDQQPSGVDEPATGILTHKGFRPRHRLWRQFGRKVDTISWARSQIKSLNTRISKLRRQLRQTHVSTFPAAFVEFDNQESAHAAHQSLAHHRPTQLFRHLGIRPNDLLWKSLGMDWRERVIRQFFVCGLIVAAIILWSFPTAVIGVISNVELLSENLPFLHWMREMPHRLLRVLQGFVPALVLTLWIAVVPALLRCMTTLTSTVFCLYPMLIVHEVCAVQAGSISLSTMELFTQKSYFAFLVVQVFLITSFSSTVLSMLPDLLAEPLRIPDTLANSIPRASDFFFSFILIQCLADGASNIFPIVDLCRHHVLGQKTRTPRMQYRTWRRMRRVHWGTVFPRISNMGVITLCYAGIAPIILVFAAGGMFFLQVVYRYNIIYVIDCDLTSTGLFYPQALLHLITGLYLAELCLVGIFILNSAFVPMALMISFVILTALVHLELGKAIDPLLHNLPQCLWSEEKDPPGEEENLFRHSTRNARSPGHVATVEQVEENERQDCVEANTDNGEQRFAMPSVLSRCRFSNMKAAWAQTLEPRIPCGTRICNPWNLMKQFFGPQWSVADLRHKILSLHETASSDALQSYEYPTKGTTEAYMPPELWLPKPTLWVPQDEKGVSRKEIAQTKRYIPITDIGASLDESGQIVTNFEDAPIDEAKLSGTRWEAIESAAPSLLSPSALGL</sequence>
<protein>
    <submittedName>
        <fullName evidence="13">Uncharacterized protein</fullName>
    </submittedName>
</protein>
<feature type="domain" description="10TM putative phosphate transporter extracellular tail" evidence="10">
    <location>
        <begin position="902"/>
        <end position="975"/>
    </location>
</feature>
<feature type="transmembrane region" description="Helical" evidence="8">
    <location>
        <begin position="452"/>
        <end position="478"/>
    </location>
</feature>
<feature type="region of interest" description="Disordered" evidence="7">
    <location>
        <begin position="323"/>
        <end position="342"/>
    </location>
</feature>
<evidence type="ECO:0000256" key="4">
    <source>
        <dbReference type="ARBA" id="ARBA00022692"/>
    </source>
</evidence>
<keyword evidence="14" id="KW-1185">Reference proteome</keyword>
<feature type="region of interest" description="Disordered" evidence="7">
    <location>
        <begin position="294"/>
        <end position="315"/>
    </location>
</feature>
<evidence type="ECO:0000256" key="7">
    <source>
        <dbReference type="SAM" id="MobiDB-lite"/>
    </source>
</evidence>
<gene>
    <name evidence="13" type="ORF">CBYS24578_00013732</name>
</gene>